<reference evidence="2" key="1">
    <citation type="submission" date="2021-03" db="EMBL/GenBank/DDBJ databases">
        <authorList>
            <person name="Wang G."/>
        </authorList>
    </citation>
    <scope>NUCLEOTIDE SEQUENCE</scope>
    <source>
        <strain evidence="2">KCTC 12899</strain>
    </source>
</reference>
<accession>A0A8J7Q1R9</accession>
<dbReference type="AlphaFoldDB" id="A0A8J7Q1R9"/>
<dbReference type="PROSITE" id="PS50995">
    <property type="entry name" value="HTH_MARR_2"/>
    <property type="match status" value="1"/>
</dbReference>
<dbReference type="Gene3D" id="1.10.10.10">
    <property type="entry name" value="Winged helix-like DNA-binding domain superfamily/Winged helix DNA-binding domain"/>
    <property type="match status" value="1"/>
</dbReference>
<evidence type="ECO:0000313" key="3">
    <source>
        <dbReference type="Proteomes" id="UP000664417"/>
    </source>
</evidence>
<dbReference type="Pfam" id="PF12802">
    <property type="entry name" value="MarR_2"/>
    <property type="match status" value="1"/>
</dbReference>
<dbReference type="PANTHER" id="PTHR33164">
    <property type="entry name" value="TRANSCRIPTIONAL REGULATOR, MARR FAMILY"/>
    <property type="match status" value="1"/>
</dbReference>
<gene>
    <name evidence="2" type="ORF">J3U88_04290</name>
</gene>
<dbReference type="GO" id="GO:0003677">
    <property type="term" value="F:DNA binding"/>
    <property type="evidence" value="ECO:0007669"/>
    <property type="project" value="UniProtKB-KW"/>
</dbReference>
<evidence type="ECO:0000259" key="1">
    <source>
        <dbReference type="PROSITE" id="PS50995"/>
    </source>
</evidence>
<dbReference type="InterPro" id="IPR000835">
    <property type="entry name" value="HTH_MarR-typ"/>
</dbReference>
<dbReference type="SUPFAM" id="SSF46785">
    <property type="entry name" value="Winged helix' DNA-binding domain"/>
    <property type="match status" value="1"/>
</dbReference>
<dbReference type="EMBL" id="JAFREP010000003">
    <property type="protein sequence ID" value="MBO1317670.1"/>
    <property type="molecule type" value="Genomic_DNA"/>
</dbReference>
<comment type="caution">
    <text evidence="2">The sequence shown here is derived from an EMBL/GenBank/DDBJ whole genome shotgun (WGS) entry which is preliminary data.</text>
</comment>
<dbReference type="GO" id="GO:0003700">
    <property type="term" value="F:DNA-binding transcription factor activity"/>
    <property type="evidence" value="ECO:0007669"/>
    <property type="project" value="InterPro"/>
</dbReference>
<sequence>MTEKSGEFLNDLNAAKQANVLERLFRCARLLNDEGTRRVADLAETPILRAAHMNLMPHIDLAGTRLTVLAQRLGVTKQAASQLVADLEKMGVLKREPDPDDGRAKRVVFTEQGRQGLLEGLAVLRQMEEELRMDIGDKEIDRFNRTLGTILGWIQTNSAKKDT</sequence>
<dbReference type="SMART" id="SM00347">
    <property type="entry name" value="HTH_MARR"/>
    <property type="match status" value="1"/>
</dbReference>
<keyword evidence="3" id="KW-1185">Reference proteome</keyword>
<dbReference type="InterPro" id="IPR039422">
    <property type="entry name" value="MarR/SlyA-like"/>
</dbReference>
<name>A0A8J7Q1R9_9BACT</name>
<dbReference type="Proteomes" id="UP000664417">
    <property type="component" value="Unassembled WGS sequence"/>
</dbReference>
<feature type="domain" description="HTH marR-type" evidence="1">
    <location>
        <begin position="17"/>
        <end position="152"/>
    </location>
</feature>
<proteinExistence type="predicted"/>
<organism evidence="2 3">
    <name type="scientific">Acanthopleuribacter pedis</name>
    <dbReference type="NCBI Taxonomy" id="442870"/>
    <lineage>
        <taxon>Bacteria</taxon>
        <taxon>Pseudomonadati</taxon>
        <taxon>Acidobacteriota</taxon>
        <taxon>Holophagae</taxon>
        <taxon>Acanthopleuribacterales</taxon>
        <taxon>Acanthopleuribacteraceae</taxon>
        <taxon>Acanthopleuribacter</taxon>
    </lineage>
</organism>
<evidence type="ECO:0000313" key="2">
    <source>
        <dbReference type="EMBL" id="MBO1317670.1"/>
    </source>
</evidence>
<dbReference type="InterPro" id="IPR036390">
    <property type="entry name" value="WH_DNA-bd_sf"/>
</dbReference>
<keyword evidence="2" id="KW-0238">DNA-binding</keyword>
<dbReference type="GO" id="GO:0006950">
    <property type="term" value="P:response to stress"/>
    <property type="evidence" value="ECO:0007669"/>
    <property type="project" value="TreeGrafter"/>
</dbReference>
<dbReference type="InterPro" id="IPR036388">
    <property type="entry name" value="WH-like_DNA-bd_sf"/>
</dbReference>
<protein>
    <submittedName>
        <fullName evidence="2">Winged helix DNA-binding protein</fullName>
    </submittedName>
</protein>
<dbReference type="RefSeq" id="WP_207857047.1">
    <property type="nucleotide sequence ID" value="NZ_JAFREP010000003.1"/>
</dbReference>
<dbReference type="PANTHER" id="PTHR33164:SF57">
    <property type="entry name" value="MARR-FAMILY TRANSCRIPTIONAL REGULATOR"/>
    <property type="match status" value="1"/>
</dbReference>